<dbReference type="EC" id="3.4.-.-" evidence="3"/>
<keyword evidence="3" id="KW-0378">Hydrolase</keyword>
<feature type="transmembrane region" description="Helical" evidence="1">
    <location>
        <begin position="55"/>
        <end position="77"/>
    </location>
</feature>
<dbReference type="Proteomes" id="UP001597040">
    <property type="component" value="Unassembled WGS sequence"/>
</dbReference>
<name>A0ABW3LPC2_9BACI</name>
<dbReference type="PANTHER" id="PTHR43592:SF15">
    <property type="entry name" value="CAAX AMINO TERMINAL PROTEASE FAMILY PROTEIN"/>
    <property type="match status" value="1"/>
</dbReference>
<feature type="transmembrane region" description="Helical" evidence="1">
    <location>
        <begin position="144"/>
        <end position="161"/>
    </location>
</feature>
<evidence type="ECO:0000313" key="4">
    <source>
        <dbReference type="Proteomes" id="UP001597040"/>
    </source>
</evidence>
<dbReference type="InterPro" id="IPR003675">
    <property type="entry name" value="Rce1/LyrA-like_dom"/>
</dbReference>
<accession>A0ABW3LPC2</accession>
<feature type="domain" description="CAAX prenyl protease 2/Lysostaphin resistance protein A-like" evidence="2">
    <location>
        <begin position="96"/>
        <end position="179"/>
    </location>
</feature>
<dbReference type="PANTHER" id="PTHR43592">
    <property type="entry name" value="CAAX AMINO TERMINAL PROTEASE"/>
    <property type="match status" value="1"/>
</dbReference>
<evidence type="ECO:0000313" key="3">
    <source>
        <dbReference type="EMBL" id="MFD1039502.1"/>
    </source>
</evidence>
<keyword evidence="1" id="KW-1133">Transmembrane helix</keyword>
<comment type="caution">
    <text evidence="3">The sequence shown here is derived from an EMBL/GenBank/DDBJ whole genome shotgun (WGS) entry which is preliminary data.</text>
</comment>
<evidence type="ECO:0000259" key="2">
    <source>
        <dbReference type="Pfam" id="PF02517"/>
    </source>
</evidence>
<proteinExistence type="predicted"/>
<feature type="transmembrane region" description="Helical" evidence="1">
    <location>
        <begin position="167"/>
        <end position="186"/>
    </location>
</feature>
<gene>
    <name evidence="3" type="ORF">ACFQ3N_14020</name>
</gene>
<dbReference type="Pfam" id="PF02517">
    <property type="entry name" value="Rce1-like"/>
    <property type="match status" value="1"/>
</dbReference>
<sequence>MKQSEIIKSLSDDELKRQLMLSQLLLIIISIVLSFFLFNKLTQWVNYFNWDIQEIFYYGVLSGLLVVLIDIVLIYTLPKRYYDDGGINKRIFKNRTIIDIFVIALIVSISEELLFRGVLQTSFGYIVASVIFAIVHIRYLKKPVLLISVLFVSFYIGYMFVVTENLFVTITAHFIVDFLLGILIRFQR</sequence>
<dbReference type="GO" id="GO:0016787">
    <property type="term" value="F:hydrolase activity"/>
    <property type="evidence" value="ECO:0007669"/>
    <property type="project" value="UniProtKB-KW"/>
</dbReference>
<organism evidence="3 4">
    <name type="scientific">Virgibacillus byunsanensis</name>
    <dbReference type="NCBI Taxonomy" id="570945"/>
    <lineage>
        <taxon>Bacteria</taxon>
        <taxon>Bacillati</taxon>
        <taxon>Bacillota</taxon>
        <taxon>Bacilli</taxon>
        <taxon>Bacillales</taxon>
        <taxon>Bacillaceae</taxon>
        <taxon>Virgibacillus</taxon>
    </lineage>
</organism>
<feature type="transmembrane region" description="Helical" evidence="1">
    <location>
        <begin position="121"/>
        <end position="137"/>
    </location>
</feature>
<protein>
    <submittedName>
        <fullName evidence="3">CPBP family intramembrane glutamic endopeptidase</fullName>
        <ecNumber evidence="3">3.4.-.-</ecNumber>
    </submittedName>
</protein>
<evidence type="ECO:0000256" key="1">
    <source>
        <dbReference type="SAM" id="Phobius"/>
    </source>
</evidence>
<reference evidence="4" key="1">
    <citation type="journal article" date="2019" name="Int. J. Syst. Evol. Microbiol.">
        <title>The Global Catalogue of Microorganisms (GCM) 10K type strain sequencing project: providing services to taxonomists for standard genome sequencing and annotation.</title>
        <authorList>
            <consortium name="The Broad Institute Genomics Platform"/>
            <consortium name="The Broad Institute Genome Sequencing Center for Infectious Disease"/>
            <person name="Wu L."/>
            <person name="Ma J."/>
        </authorList>
    </citation>
    <scope>NUCLEOTIDE SEQUENCE [LARGE SCALE GENOMIC DNA]</scope>
    <source>
        <strain evidence="4">CCUG 56754</strain>
    </source>
</reference>
<keyword evidence="1" id="KW-0472">Membrane</keyword>
<keyword evidence="4" id="KW-1185">Reference proteome</keyword>
<feature type="transmembrane region" description="Helical" evidence="1">
    <location>
        <begin position="97"/>
        <end position="115"/>
    </location>
</feature>
<dbReference type="RefSeq" id="WP_390363162.1">
    <property type="nucleotide sequence ID" value="NZ_JBHTKJ010000037.1"/>
</dbReference>
<feature type="transmembrane region" description="Helical" evidence="1">
    <location>
        <begin position="21"/>
        <end position="39"/>
    </location>
</feature>
<keyword evidence="1" id="KW-0812">Transmembrane</keyword>
<dbReference type="EMBL" id="JBHTKJ010000037">
    <property type="protein sequence ID" value="MFD1039502.1"/>
    <property type="molecule type" value="Genomic_DNA"/>
</dbReference>